<dbReference type="EC" id="4.2.2.29" evidence="7"/>
<keyword evidence="3 7" id="KW-1133">Transmembrane helix</keyword>
<evidence type="ECO:0000313" key="9">
    <source>
        <dbReference type="Proteomes" id="UP000823862"/>
    </source>
</evidence>
<accession>A0A9D2HUV4</accession>
<keyword evidence="4 7" id="KW-0472">Membrane</keyword>
<comment type="function">
    <text evidence="7">Functions as a peptidoglycan terminase that cleaves nascent peptidoglycan strands endolytically to terminate their elongation.</text>
</comment>
<evidence type="ECO:0000313" key="8">
    <source>
        <dbReference type="EMBL" id="HJA84899.1"/>
    </source>
</evidence>
<dbReference type="Gene3D" id="3.30.160.60">
    <property type="entry name" value="Classic Zinc Finger"/>
    <property type="match status" value="1"/>
</dbReference>
<evidence type="ECO:0000256" key="6">
    <source>
        <dbReference type="ARBA" id="ARBA00023316"/>
    </source>
</evidence>
<proteinExistence type="inferred from homology"/>
<evidence type="ECO:0000256" key="3">
    <source>
        <dbReference type="ARBA" id="ARBA00022989"/>
    </source>
</evidence>
<dbReference type="GO" id="GO:0005886">
    <property type="term" value="C:plasma membrane"/>
    <property type="evidence" value="ECO:0007669"/>
    <property type="project" value="UniProtKB-UniRule"/>
</dbReference>
<keyword evidence="1 7" id="KW-1003">Cell membrane</keyword>
<dbReference type="PANTHER" id="PTHR30518">
    <property type="entry name" value="ENDOLYTIC MUREIN TRANSGLYCOSYLASE"/>
    <property type="match status" value="1"/>
</dbReference>
<reference evidence="8" key="1">
    <citation type="journal article" date="2021" name="PeerJ">
        <title>Extensive microbial diversity within the chicken gut microbiome revealed by metagenomics and culture.</title>
        <authorList>
            <person name="Gilroy R."/>
            <person name="Ravi A."/>
            <person name="Getino M."/>
            <person name="Pursley I."/>
            <person name="Horton D.L."/>
            <person name="Alikhan N.F."/>
            <person name="Baker D."/>
            <person name="Gharbi K."/>
            <person name="Hall N."/>
            <person name="Watson M."/>
            <person name="Adriaenssens E.M."/>
            <person name="Foster-Nyarko E."/>
            <person name="Jarju S."/>
            <person name="Secka A."/>
            <person name="Antonio M."/>
            <person name="Oren A."/>
            <person name="Chaudhuri R.R."/>
            <person name="La Ragione R."/>
            <person name="Hildebrand F."/>
            <person name="Pallen M.J."/>
        </authorList>
    </citation>
    <scope>NUCLEOTIDE SEQUENCE</scope>
    <source>
        <strain evidence="8">ChiHjej12B11-9795</strain>
    </source>
</reference>
<dbReference type="InterPro" id="IPR003770">
    <property type="entry name" value="MLTG-like"/>
</dbReference>
<evidence type="ECO:0000256" key="2">
    <source>
        <dbReference type="ARBA" id="ARBA00022692"/>
    </source>
</evidence>
<sequence>MEKKKKRNLLVLATGILLLAAIGAGTLAYLWFGPQFHPDRTVYIYIDTDDTVDSIYNKIETQAPLNTFARTGFRWMVHYRHYEQHVHTGRYAIRPGESIYHVLSRLLRGYQEPMNLVVGSVRQLDRLAQHIGRQLMTDSADIATLWADSARMAAWGYNRQTLPALFIPNTYEVYWDMSAKDFLQRMVKEHERFWNKERRDKAQALGMTPTEIATLASIVEEETNDKAEKPIVAGLYINRLHQGMPLQADPTVRFAVGDFGKQRITYADLSIESPYNTYLHTGLPPGPIRIATPEGLDAVLNYTRHNYLYMCAKEDFSGRHNFASNYGEHLRNARRYQQELNKRKIFR</sequence>
<dbReference type="EMBL" id="DWZI01000007">
    <property type="protein sequence ID" value="HJA84899.1"/>
    <property type="molecule type" value="Genomic_DNA"/>
</dbReference>
<keyword evidence="2 7" id="KW-0812">Transmembrane</keyword>
<gene>
    <name evidence="7 8" type="primary">mltG</name>
    <name evidence="8" type="ORF">H9950_01630</name>
</gene>
<keyword evidence="5 7" id="KW-0456">Lyase</keyword>
<comment type="similarity">
    <text evidence="7">Belongs to the transglycosylase MltG family.</text>
</comment>
<protein>
    <recommendedName>
        <fullName evidence="7">Endolytic murein transglycosylase</fullName>
        <ecNumber evidence="7">4.2.2.29</ecNumber>
    </recommendedName>
    <alternativeName>
        <fullName evidence="7">Peptidoglycan lytic transglycosylase</fullName>
    </alternativeName>
    <alternativeName>
        <fullName evidence="7">Peptidoglycan polymerization terminase</fullName>
    </alternativeName>
</protein>
<evidence type="ECO:0000256" key="5">
    <source>
        <dbReference type="ARBA" id="ARBA00023239"/>
    </source>
</evidence>
<keyword evidence="6 7" id="KW-0961">Cell wall biogenesis/degradation</keyword>
<dbReference type="Proteomes" id="UP000823862">
    <property type="component" value="Unassembled WGS sequence"/>
</dbReference>
<dbReference type="Pfam" id="PF02618">
    <property type="entry name" value="YceG"/>
    <property type="match status" value="1"/>
</dbReference>
<reference evidence="8" key="2">
    <citation type="submission" date="2021-04" db="EMBL/GenBank/DDBJ databases">
        <authorList>
            <person name="Gilroy R."/>
        </authorList>
    </citation>
    <scope>NUCLEOTIDE SEQUENCE</scope>
    <source>
        <strain evidence="8">ChiHjej12B11-9795</strain>
    </source>
</reference>
<dbReference type="GO" id="GO:0008932">
    <property type="term" value="F:lytic endotransglycosylase activity"/>
    <property type="evidence" value="ECO:0007669"/>
    <property type="project" value="UniProtKB-UniRule"/>
</dbReference>
<feature type="site" description="Important for catalytic activity" evidence="7">
    <location>
        <position position="222"/>
    </location>
</feature>
<dbReference type="CDD" id="cd08010">
    <property type="entry name" value="MltG_like"/>
    <property type="match status" value="1"/>
</dbReference>
<evidence type="ECO:0000256" key="1">
    <source>
        <dbReference type="ARBA" id="ARBA00022475"/>
    </source>
</evidence>
<dbReference type="AlphaFoldDB" id="A0A9D2HUV4"/>
<evidence type="ECO:0000256" key="7">
    <source>
        <dbReference type="HAMAP-Rule" id="MF_02065"/>
    </source>
</evidence>
<evidence type="ECO:0000256" key="4">
    <source>
        <dbReference type="ARBA" id="ARBA00023136"/>
    </source>
</evidence>
<comment type="caution">
    <text evidence="8">The sequence shown here is derived from an EMBL/GenBank/DDBJ whole genome shotgun (WGS) entry which is preliminary data.</text>
</comment>
<dbReference type="GO" id="GO:0071555">
    <property type="term" value="P:cell wall organization"/>
    <property type="evidence" value="ECO:0007669"/>
    <property type="project" value="UniProtKB-KW"/>
</dbReference>
<dbReference type="HAMAP" id="MF_02065">
    <property type="entry name" value="MltG"/>
    <property type="match status" value="1"/>
</dbReference>
<dbReference type="GO" id="GO:0009252">
    <property type="term" value="P:peptidoglycan biosynthetic process"/>
    <property type="evidence" value="ECO:0007669"/>
    <property type="project" value="UniProtKB-UniRule"/>
</dbReference>
<name>A0A9D2HUV4_9BACE</name>
<dbReference type="NCBIfam" id="TIGR00247">
    <property type="entry name" value="endolytic transglycosylase MltG"/>
    <property type="match status" value="1"/>
</dbReference>
<comment type="catalytic activity">
    <reaction evidence="7">
        <text>a peptidoglycan chain = a peptidoglycan chain with N-acetyl-1,6-anhydromuramyl-[peptide] at the reducing end + a peptidoglycan chain with N-acetylglucosamine at the non-reducing end.</text>
        <dbReference type="EC" id="4.2.2.29"/>
    </reaction>
</comment>
<organism evidence="8 9">
    <name type="scientific">Candidatus Bacteroides avicola</name>
    <dbReference type="NCBI Taxonomy" id="2838468"/>
    <lineage>
        <taxon>Bacteria</taxon>
        <taxon>Pseudomonadati</taxon>
        <taxon>Bacteroidota</taxon>
        <taxon>Bacteroidia</taxon>
        <taxon>Bacteroidales</taxon>
        <taxon>Bacteroidaceae</taxon>
        <taxon>Bacteroides</taxon>
    </lineage>
</organism>
<dbReference type="PANTHER" id="PTHR30518:SF2">
    <property type="entry name" value="ENDOLYTIC MUREIN TRANSGLYCOSYLASE"/>
    <property type="match status" value="1"/>
</dbReference>